<dbReference type="Pfam" id="PF13302">
    <property type="entry name" value="Acetyltransf_3"/>
    <property type="match status" value="1"/>
</dbReference>
<dbReference type="AlphaFoldDB" id="A0A6P0GJG8"/>
<dbReference type="PROSITE" id="PS51186">
    <property type="entry name" value="GNAT"/>
    <property type="match status" value="1"/>
</dbReference>
<dbReference type="SUPFAM" id="SSF55729">
    <property type="entry name" value="Acyl-CoA N-acyltransferases (Nat)"/>
    <property type="match status" value="1"/>
</dbReference>
<evidence type="ECO:0000313" key="2">
    <source>
        <dbReference type="EMBL" id="NEM07475.1"/>
    </source>
</evidence>
<dbReference type="InterPro" id="IPR016181">
    <property type="entry name" value="Acyl_CoA_acyltransferase"/>
</dbReference>
<dbReference type="PANTHER" id="PTHR43441:SF10">
    <property type="entry name" value="ACETYLTRANSFERASE"/>
    <property type="match status" value="1"/>
</dbReference>
<feature type="domain" description="N-acetyltransferase" evidence="1">
    <location>
        <begin position="6"/>
        <end position="171"/>
    </location>
</feature>
<gene>
    <name evidence="2" type="ORF">GCU54_15865</name>
</gene>
<proteinExistence type="predicted"/>
<name>A0A6P0GJG8_9ACTN</name>
<keyword evidence="2" id="KW-0808">Transferase</keyword>
<sequence length="187" mass="20007">MPAGPLLLRPWRAGDAPAVLAGLTDPVTRMWSNPGALTTLDDAREWVARRADRSSGRHAGWAVVDAAGGGLLGSVNVHAIDREQGDAEIGYWTVPAARGRGVAPIAVDAAVRWAFASLPVDRIELVHAVENTASGRVAEKAGFTFEGRLRRSYRYGDGVKHDELLWARLADDHVPDLSTRSAPSAGR</sequence>
<dbReference type="GO" id="GO:0008999">
    <property type="term" value="F:protein-N-terminal-alanine acetyltransferase activity"/>
    <property type="evidence" value="ECO:0007669"/>
    <property type="project" value="TreeGrafter"/>
</dbReference>
<dbReference type="InterPro" id="IPR000182">
    <property type="entry name" value="GNAT_dom"/>
</dbReference>
<dbReference type="Proteomes" id="UP000471126">
    <property type="component" value="Unassembled WGS sequence"/>
</dbReference>
<dbReference type="EMBL" id="JAAGWE010000027">
    <property type="protein sequence ID" value="NEM07475.1"/>
    <property type="molecule type" value="Genomic_DNA"/>
</dbReference>
<dbReference type="InterPro" id="IPR051908">
    <property type="entry name" value="Ribosomal_N-acetyltransferase"/>
</dbReference>
<protein>
    <submittedName>
        <fullName evidence="2">GNAT family N-acetyltransferase</fullName>
    </submittedName>
</protein>
<dbReference type="PANTHER" id="PTHR43441">
    <property type="entry name" value="RIBOSOMAL-PROTEIN-SERINE ACETYLTRANSFERASE"/>
    <property type="match status" value="1"/>
</dbReference>
<accession>A0A6P0GJG8</accession>
<dbReference type="GO" id="GO:0005737">
    <property type="term" value="C:cytoplasm"/>
    <property type="evidence" value="ECO:0007669"/>
    <property type="project" value="TreeGrafter"/>
</dbReference>
<evidence type="ECO:0000313" key="3">
    <source>
        <dbReference type="Proteomes" id="UP000471126"/>
    </source>
</evidence>
<evidence type="ECO:0000259" key="1">
    <source>
        <dbReference type="PROSITE" id="PS51186"/>
    </source>
</evidence>
<dbReference type="GO" id="GO:1990189">
    <property type="term" value="F:protein N-terminal-serine acetyltransferase activity"/>
    <property type="evidence" value="ECO:0007669"/>
    <property type="project" value="TreeGrafter"/>
</dbReference>
<organism evidence="2 3">
    <name type="scientific">Geodermatophilus normandii</name>
    <dbReference type="NCBI Taxonomy" id="1137989"/>
    <lineage>
        <taxon>Bacteria</taxon>
        <taxon>Bacillati</taxon>
        <taxon>Actinomycetota</taxon>
        <taxon>Actinomycetes</taxon>
        <taxon>Geodermatophilales</taxon>
        <taxon>Geodermatophilaceae</taxon>
        <taxon>Geodermatophilus</taxon>
    </lineage>
</organism>
<comment type="caution">
    <text evidence="2">The sequence shown here is derived from an EMBL/GenBank/DDBJ whole genome shotgun (WGS) entry which is preliminary data.</text>
</comment>
<dbReference type="Gene3D" id="3.40.630.30">
    <property type="match status" value="1"/>
</dbReference>
<reference evidence="2 3" key="1">
    <citation type="submission" date="2019-12" db="EMBL/GenBank/DDBJ databases">
        <title>WGS of CPCC 203550 I12A-02606.</title>
        <authorList>
            <person name="Jiang Z."/>
        </authorList>
    </citation>
    <scope>NUCLEOTIDE SEQUENCE [LARGE SCALE GENOMIC DNA]</scope>
    <source>
        <strain evidence="2 3">I12A-02606</strain>
    </source>
</reference>